<evidence type="ECO:0000256" key="2">
    <source>
        <dbReference type="SAM" id="Phobius"/>
    </source>
</evidence>
<feature type="transmembrane region" description="Helical" evidence="2">
    <location>
        <begin position="342"/>
        <end position="361"/>
    </location>
</feature>
<dbReference type="PANTHER" id="PTHR24128:SF46">
    <property type="entry name" value="ALPHA-LATROTOXIN-LHE1A-LIKE ISOFORM X1"/>
    <property type="match status" value="1"/>
</dbReference>
<dbReference type="EMBL" id="CM017632">
    <property type="protein sequence ID" value="TYH51675.1"/>
    <property type="molecule type" value="Genomic_DNA"/>
</dbReference>
<evidence type="ECO:0000256" key="1">
    <source>
        <dbReference type="PROSITE-ProRule" id="PRU00023"/>
    </source>
</evidence>
<dbReference type="AlphaFoldDB" id="A0A5D2JB43"/>
<sequence length="456" mass="51024">MDERLRTAARTGNVSDLYSLIEIDGNALKQFDEEEFVETPLHIAAEEGYCIRFAMEMMSLKPSFASKLNKQGLTPLHLAVTKGHTSMVLRFLEINKDLARVKGKNGKTPLHIITEVGNHNGLLDRVLEICPQSIRDVTVENRNALHIAVKNDRLDVLRVLLQTLRKTDCYRDVVNQKDQDGNTALHLAAFHNQPEMLKLLLNCNADQHATNQAGLMALDIADQNHNEDSITVLRGCFIPGVSNFKHNLEKQVRKASSLISHEIDNISGEDRNALLVILGLLLTATFQASLSPPGGVWQGDNTSKSEGSYDKMALALQVLLAFFAMSFDLSVSFIAPTRFTTSVMAVFSVLVFILTVLMVSTSRVSKLSVAILGCRLSASFALHYYMKSSVLPNVIQGVWLFLFLHDEFWEGTILVAAYCLAMSTLTRDFTYCIVFGCWFSFFLFRVCLNRFLIHRV</sequence>
<keyword evidence="2" id="KW-0812">Transmembrane</keyword>
<dbReference type="InterPro" id="IPR002110">
    <property type="entry name" value="Ankyrin_rpt"/>
</dbReference>
<feature type="transmembrane region" description="Helical" evidence="2">
    <location>
        <begin position="312"/>
        <end position="335"/>
    </location>
</feature>
<dbReference type="Pfam" id="PF13637">
    <property type="entry name" value="Ank_4"/>
    <property type="match status" value="1"/>
</dbReference>
<dbReference type="Gene3D" id="1.25.40.20">
    <property type="entry name" value="Ankyrin repeat-containing domain"/>
    <property type="match status" value="2"/>
</dbReference>
<feature type="repeat" description="ANK" evidence="1">
    <location>
        <begin position="71"/>
        <end position="103"/>
    </location>
</feature>
<name>A0A5D2JB43_GOSTO</name>
<dbReference type="Proteomes" id="UP000322667">
    <property type="component" value="Chromosome D10"/>
</dbReference>
<dbReference type="Pfam" id="PF12796">
    <property type="entry name" value="Ank_2"/>
    <property type="match status" value="1"/>
</dbReference>
<feature type="transmembrane region" description="Helical" evidence="2">
    <location>
        <begin position="429"/>
        <end position="448"/>
    </location>
</feature>
<dbReference type="PANTHER" id="PTHR24128">
    <property type="entry name" value="HOMEOBOX PROTEIN WARIAI"/>
    <property type="match status" value="1"/>
</dbReference>
<keyword evidence="2" id="KW-1133">Transmembrane helix</keyword>
<keyword evidence="1" id="KW-0040">ANK repeat</keyword>
<dbReference type="SMART" id="SM00248">
    <property type="entry name" value="ANK"/>
    <property type="match status" value="5"/>
</dbReference>
<proteinExistence type="predicted"/>
<evidence type="ECO:0000313" key="5">
    <source>
        <dbReference type="Proteomes" id="UP000322667"/>
    </source>
</evidence>
<feature type="transmembrane region" description="Helical" evidence="2">
    <location>
        <begin position="273"/>
        <end position="292"/>
    </location>
</feature>
<feature type="repeat" description="ANK" evidence="1">
    <location>
        <begin position="180"/>
        <end position="212"/>
    </location>
</feature>
<evidence type="ECO:0000313" key="4">
    <source>
        <dbReference type="EMBL" id="TYH51675.1"/>
    </source>
</evidence>
<dbReference type="SUPFAM" id="SSF48403">
    <property type="entry name" value="Ankyrin repeat"/>
    <property type="match status" value="1"/>
</dbReference>
<gene>
    <name evidence="4" type="ORF">ES332_D10G293700v1</name>
</gene>
<dbReference type="PROSITE" id="PS50088">
    <property type="entry name" value="ANK_REPEAT"/>
    <property type="match status" value="2"/>
</dbReference>
<feature type="domain" description="PGG" evidence="3">
    <location>
        <begin position="269"/>
        <end position="360"/>
    </location>
</feature>
<dbReference type="Pfam" id="PF13962">
    <property type="entry name" value="PGG"/>
    <property type="match status" value="1"/>
</dbReference>
<dbReference type="InterPro" id="IPR026961">
    <property type="entry name" value="PGG_dom"/>
</dbReference>
<reference evidence="4 5" key="1">
    <citation type="submission" date="2019-07" db="EMBL/GenBank/DDBJ databases">
        <title>WGS assembly of Gossypium tomentosum.</title>
        <authorList>
            <person name="Chen Z.J."/>
            <person name="Sreedasyam A."/>
            <person name="Ando A."/>
            <person name="Song Q."/>
            <person name="De L."/>
            <person name="Hulse-Kemp A."/>
            <person name="Ding M."/>
            <person name="Ye W."/>
            <person name="Kirkbride R."/>
            <person name="Jenkins J."/>
            <person name="Plott C."/>
            <person name="Lovell J."/>
            <person name="Lin Y.-M."/>
            <person name="Vaughn R."/>
            <person name="Liu B."/>
            <person name="Li W."/>
            <person name="Simpson S."/>
            <person name="Scheffler B."/>
            <person name="Saski C."/>
            <person name="Grover C."/>
            <person name="Hu G."/>
            <person name="Conover J."/>
            <person name="Carlson J."/>
            <person name="Shu S."/>
            <person name="Boston L."/>
            <person name="Williams M."/>
            <person name="Peterson D."/>
            <person name="Mcgee K."/>
            <person name="Jones D."/>
            <person name="Wendel J."/>
            <person name="Stelly D."/>
            <person name="Grimwood J."/>
            <person name="Schmutz J."/>
        </authorList>
    </citation>
    <scope>NUCLEOTIDE SEQUENCE [LARGE SCALE GENOMIC DNA]</scope>
    <source>
        <strain evidence="4">7179.01</strain>
    </source>
</reference>
<feature type="transmembrane region" description="Helical" evidence="2">
    <location>
        <begin position="398"/>
        <end position="423"/>
    </location>
</feature>
<protein>
    <recommendedName>
        <fullName evidence="3">PGG domain-containing protein</fullName>
    </recommendedName>
</protein>
<dbReference type="InterPro" id="IPR036770">
    <property type="entry name" value="Ankyrin_rpt-contain_sf"/>
</dbReference>
<evidence type="ECO:0000259" key="3">
    <source>
        <dbReference type="Pfam" id="PF13962"/>
    </source>
</evidence>
<keyword evidence="2" id="KW-0472">Membrane</keyword>
<accession>A0A5D2JB43</accession>
<dbReference type="PROSITE" id="PS50297">
    <property type="entry name" value="ANK_REP_REGION"/>
    <property type="match status" value="2"/>
</dbReference>
<keyword evidence="5" id="KW-1185">Reference proteome</keyword>
<organism evidence="4 5">
    <name type="scientific">Gossypium tomentosum</name>
    <name type="common">Hawaiian cotton</name>
    <name type="synonym">Gossypium sandvicense</name>
    <dbReference type="NCBI Taxonomy" id="34277"/>
    <lineage>
        <taxon>Eukaryota</taxon>
        <taxon>Viridiplantae</taxon>
        <taxon>Streptophyta</taxon>
        <taxon>Embryophyta</taxon>
        <taxon>Tracheophyta</taxon>
        <taxon>Spermatophyta</taxon>
        <taxon>Magnoliopsida</taxon>
        <taxon>eudicotyledons</taxon>
        <taxon>Gunneridae</taxon>
        <taxon>Pentapetalae</taxon>
        <taxon>rosids</taxon>
        <taxon>malvids</taxon>
        <taxon>Malvales</taxon>
        <taxon>Malvaceae</taxon>
        <taxon>Malvoideae</taxon>
        <taxon>Gossypium</taxon>
    </lineage>
</organism>